<dbReference type="EMBL" id="BMWD01000005">
    <property type="protein sequence ID" value="GGX52231.1"/>
    <property type="molecule type" value="Genomic_DNA"/>
</dbReference>
<keyword evidence="2" id="KW-1185">Reference proteome</keyword>
<dbReference type="Gene3D" id="3.30.530.20">
    <property type="match status" value="1"/>
</dbReference>
<sequence length="159" mass="17205">MPRVRAFRVYDHGVALFLIRRDSALDAVEAWRRLTDWERHADVVPLTRISVVTAPPVGVGTVFVARTGVGAAGFDDPMEITVWRPPGGSAAGLCRLVKRGRTVTGWAEIEVGAGPGGRGSRVVWREDAGVRGLPRAADPVVARAGRLMFGRAVDRLLRD</sequence>
<dbReference type="Proteomes" id="UP000645555">
    <property type="component" value="Unassembled WGS sequence"/>
</dbReference>
<evidence type="ECO:0000313" key="2">
    <source>
        <dbReference type="Proteomes" id="UP000645555"/>
    </source>
</evidence>
<evidence type="ECO:0000313" key="1">
    <source>
        <dbReference type="EMBL" id="GGX52231.1"/>
    </source>
</evidence>
<gene>
    <name evidence="1" type="ORF">GCM10010515_19330</name>
</gene>
<proteinExistence type="predicted"/>
<evidence type="ECO:0008006" key="3">
    <source>
        <dbReference type="Google" id="ProtNLM"/>
    </source>
</evidence>
<dbReference type="InterPro" id="IPR023393">
    <property type="entry name" value="START-like_dom_sf"/>
</dbReference>
<reference evidence="1" key="1">
    <citation type="journal article" date="2014" name="Int. J. Syst. Evol. Microbiol.">
        <title>Complete genome sequence of Corynebacterium casei LMG S-19264T (=DSM 44701T), isolated from a smear-ripened cheese.</title>
        <authorList>
            <consortium name="US DOE Joint Genome Institute (JGI-PGF)"/>
            <person name="Walter F."/>
            <person name="Albersmeier A."/>
            <person name="Kalinowski J."/>
            <person name="Ruckert C."/>
        </authorList>
    </citation>
    <scope>NUCLEOTIDE SEQUENCE</scope>
    <source>
        <strain evidence="1">JCM 4956</strain>
    </source>
</reference>
<comment type="caution">
    <text evidence="1">The sequence shown here is derived from an EMBL/GenBank/DDBJ whole genome shotgun (WGS) entry which is preliminary data.</text>
</comment>
<dbReference type="SUPFAM" id="SSF55961">
    <property type="entry name" value="Bet v1-like"/>
    <property type="match status" value="1"/>
</dbReference>
<organism evidence="1 2">
    <name type="scientific">Streptomyces fructofermentans</name>
    <dbReference type="NCBI Taxonomy" id="152141"/>
    <lineage>
        <taxon>Bacteria</taxon>
        <taxon>Bacillati</taxon>
        <taxon>Actinomycetota</taxon>
        <taxon>Actinomycetes</taxon>
        <taxon>Kitasatosporales</taxon>
        <taxon>Streptomycetaceae</taxon>
        <taxon>Streptomyces</taxon>
    </lineage>
</organism>
<protein>
    <recommendedName>
        <fullName evidence="3">Immediate-early protein 2</fullName>
    </recommendedName>
</protein>
<reference evidence="1" key="2">
    <citation type="submission" date="2020-09" db="EMBL/GenBank/DDBJ databases">
        <authorList>
            <person name="Sun Q."/>
            <person name="Ohkuma M."/>
        </authorList>
    </citation>
    <scope>NUCLEOTIDE SEQUENCE</scope>
    <source>
        <strain evidence="1">JCM 4956</strain>
    </source>
</reference>
<accession>A0A918K920</accession>
<dbReference type="AlphaFoldDB" id="A0A918K920"/>
<name>A0A918K920_9ACTN</name>